<dbReference type="GO" id="GO:0009279">
    <property type="term" value="C:cell outer membrane"/>
    <property type="evidence" value="ECO:0007669"/>
    <property type="project" value="UniProtKB-SubCell"/>
</dbReference>
<keyword evidence="10" id="KW-1185">Reference proteome</keyword>
<keyword evidence="3" id="KW-1134">Transmembrane beta strand</keyword>
<keyword evidence="4" id="KW-0812">Transmembrane</keyword>
<evidence type="ECO:0000256" key="8">
    <source>
        <dbReference type="SAM" id="SignalP"/>
    </source>
</evidence>
<dbReference type="Gene3D" id="2.40.160.60">
    <property type="entry name" value="Outer membrane protein transport protein (OMPP1/FadL/TodX)"/>
    <property type="match status" value="1"/>
</dbReference>
<reference evidence="9 10" key="1">
    <citation type="submission" date="2017-01" db="EMBL/GenBank/DDBJ databases">
        <authorList>
            <person name="Mah S.A."/>
            <person name="Swanson W.J."/>
            <person name="Moy G.W."/>
            <person name="Vacquier V.D."/>
        </authorList>
    </citation>
    <scope>NUCLEOTIDE SEQUENCE [LARGE SCALE GENOMIC DNA]</scope>
    <source>
        <strain evidence="9 10">DSM 21219</strain>
    </source>
</reference>
<dbReference type="PANTHER" id="PTHR35093:SF8">
    <property type="entry name" value="OUTER MEMBRANE PROTEIN NMB0088-RELATED"/>
    <property type="match status" value="1"/>
</dbReference>
<evidence type="ECO:0000256" key="3">
    <source>
        <dbReference type="ARBA" id="ARBA00022452"/>
    </source>
</evidence>
<proteinExistence type="inferred from homology"/>
<organism evidence="9 10">
    <name type="scientific">Pontibaca methylaminivorans</name>
    <dbReference type="NCBI Taxonomy" id="515897"/>
    <lineage>
        <taxon>Bacteria</taxon>
        <taxon>Pseudomonadati</taxon>
        <taxon>Pseudomonadota</taxon>
        <taxon>Alphaproteobacteria</taxon>
        <taxon>Rhodobacterales</taxon>
        <taxon>Roseobacteraceae</taxon>
        <taxon>Pontibaca</taxon>
    </lineage>
</organism>
<evidence type="ECO:0000313" key="10">
    <source>
        <dbReference type="Proteomes" id="UP000192455"/>
    </source>
</evidence>
<dbReference type="EMBL" id="FTPS01000001">
    <property type="protein sequence ID" value="SIT75886.1"/>
    <property type="molecule type" value="Genomic_DNA"/>
</dbReference>
<feature type="chain" id="PRO_5013114064" evidence="8">
    <location>
        <begin position="21"/>
        <end position="374"/>
    </location>
</feature>
<dbReference type="InterPro" id="IPR005017">
    <property type="entry name" value="OMPP1/FadL/TodX"/>
</dbReference>
<dbReference type="RefSeq" id="WP_076646803.1">
    <property type="nucleotide sequence ID" value="NZ_FTPS01000001.1"/>
</dbReference>
<gene>
    <name evidence="9" type="ORF">SAMN05421849_0402</name>
</gene>
<evidence type="ECO:0000256" key="2">
    <source>
        <dbReference type="ARBA" id="ARBA00008163"/>
    </source>
</evidence>
<dbReference type="GO" id="GO:0015483">
    <property type="term" value="F:long-chain fatty acid transporting porin activity"/>
    <property type="evidence" value="ECO:0007669"/>
    <property type="project" value="TreeGrafter"/>
</dbReference>
<keyword evidence="5 8" id="KW-0732">Signal</keyword>
<dbReference type="AlphaFoldDB" id="A0A1R3WH82"/>
<keyword evidence="7" id="KW-0998">Cell outer membrane</keyword>
<evidence type="ECO:0000256" key="7">
    <source>
        <dbReference type="ARBA" id="ARBA00023237"/>
    </source>
</evidence>
<keyword evidence="6" id="KW-0472">Membrane</keyword>
<sequence>MKHVILGCGALALAAGAAQAERLDRSGQSILPIFEPGNYAEVSFGSVNPSVSGGIGPLGSGNMTRRFWQASVAYKQQLTEAFSLGFIYDQPFGAHVDYPTGTGYPLEGTRARLRSNAFTLLGNYRFENGFGIHGGLRLLQQRASARVAVSPYYTYDVNGTSDEGLGYVVGVSYEKPEIALRVALTYNSEIKTRLPTTETVESVLGSSGPIHSTTPITTPQSVNLDFQTGIAPDTLLFGGIRWVDWSSYTIDPISYPDRCGAPLASADCAPLIWYRDNSLTYTLGLGRKFTEAWSGSMAVTYEKNDSVTPASNLGPVSGSWGLTLGARYETGPYIVSGGLNYTWLGNVTTNIGDFSTRFEGNHAVGLGLKLAYRF</sequence>
<evidence type="ECO:0000256" key="5">
    <source>
        <dbReference type="ARBA" id="ARBA00022729"/>
    </source>
</evidence>
<dbReference type="OrthoDB" id="6679728at2"/>
<comment type="similarity">
    <text evidence="2">Belongs to the OmpP1/FadL family.</text>
</comment>
<dbReference type="Pfam" id="PF03349">
    <property type="entry name" value="Toluene_X"/>
    <property type="match status" value="1"/>
</dbReference>
<dbReference type="PANTHER" id="PTHR35093">
    <property type="entry name" value="OUTER MEMBRANE PROTEIN NMB0088-RELATED"/>
    <property type="match status" value="1"/>
</dbReference>
<accession>A0A1R3WH82</accession>
<evidence type="ECO:0000256" key="6">
    <source>
        <dbReference type="ARBA" id="ARBA00023136"/>
    </source>
</evidence>
<feature type="signal peptide" evidence="8">
    <location>
        <begin position="1"/>
        <end position="20"/>
    </location>
</feature>
<name>A0A1R3WH82_9RHOB</name>
<dbReference type="SUPFAM" id="SSF56935">
    <property type="entry name" value="Porins"/>
    <property type="match status" value="1"/>
</dbReference>
<evidence type="ECO:0000313" key="9">
    <source>
        <dbReference type="EMBL" id="SIT75886.1"/>
    </source>
</evidence>
<evidence type="ECO:0000256" key="4">
    <source>
        <dbReference type="ARBA" id="ARBA00022692"/>
    </source>
</evidence>
<dbReference type="Proteomes" id="UP000192455">
    <property type="component" value="Unassembled WGS sequence"/>
</dbReference>
<dbReference type="STRING" id="515897.SAMN05421849_0402"/>
<protein>
    <submittedName>
        <fullName evidence="9">Long-chain fatty acid transport protein</fullName>
    </submittedName>
</protein>
<evidence type="ECO:0000256" key="1">
    <source>
        <dbReference type="ARBA" id="ARBA00004571"/>
    </source>
</evidence>
<comment type="subcellular location">
    <subcellularLocation>
        <location evidence="1">Cell outer membrane</location>
        <topology evidence="1">Multi-pass membrane protein</topology>
    </subcellularLocation>
</comment>